<reference evidence="1 2" key="1">
    <citation type="submission" date="2017-06" db="EMBL/GenBank/DDBJ databases">
        <title>Sequencing and comparative analysis of myxobacterial genomes.</title>
        <authorList>
            <person name="Rupp O."/>
            <person name="Goesmann A."/>
            <person name="Sogaard-Andersen L."/>
        </authorList>
    </citation>
    <scope>NUCLEOTIDE SEQUENCE [LARGE SCALE GENOMIC DNA]</scope>
    <source>
        <strain evidence="1 2">DSM 14697</strain>
    </source>
</reference>
<gene>
    <name evidence="1" type="ORF">MYMAC_001672</name>
</gene>
<evidence type="ECO:0000313" key="1">
    <source>
        <dbReference type="EMBL" id="ATB46080.1"/>
    </source>
</evidence>
<proteinExistence type="predicted"/>
<name>A0A250JR23_9BACT</name>
<keyword evidence="2" id="KW-1185">Reference proteome</keyword>
<dbReference type="Proteomes" id="UP000217343">
    <property type="component" value="Chromosome"/>
</dbReference>
<dbReference type="RefSeq" id="WP_013935304.1">
    <property type="nucleotide sequence ID" value="NZ_CP022203.1"/>
</dbReference>
<dbReference type="AlphaFoldDB" id="A0A250JR23"/>
<sequence length="63" mass="7010">MPVERMAGSASLVDVLDRVLDRGLRWDDNVRGQALQDWPPASTRPIVVKFVEVRTPPPHPHGA</sequence>
<dbReference type="OrthoDB" id="5525879at2"/>
<dbReference type="KEGG" id="mmas:MYMAC_001672"/>
<evidence type="ECO:0000313" key="2">
    <source>
        <dbReference type="Proteomes" id="UP000217343"/>
    </source>
</evidence>
<organism evidence="1 2">
    <name type="scientific">Corallococcus macrosporus DSM 14697</name>
    <dbReference type="NCBI Taxonomy" id="1189310"/>
    <lineage>
        <taxon>Bacteria</taxon>
        <taxon>Pseudomonadati</taxon>
        <taxon>Myxococcota</taxon>
        <taxon>Myxococcia</taxon>
        <taxon>Myxococcales</taxon>
        <taxon>Cystobacterineae</taxon>
        <taxon>Myxococcaceae</taxon>
        <taxon>Corallococcus</taxon>
    </lineage>
</organism>
<dbReference type="EMBL" id="CP022203">
    <property type="protein sequence ID" value="ATB46080.1"/>
    <property type="molecule type" value="Genomic_DNA"/>
</dbReference>
<accession>A0A250JR23</accession>
<protein>
    <submittedName>
        <fullName evidence="1">Uncharacterized protein</fullName>
    </submittedName>
</protein>